<evidence type="ECO:0000256" key="8">
    <source>
        <dbReference type="ARBA" id="ARBA00023128"/>
    </source>
</evidence>
<evidence type="ECO:0000256" key="4">
    <source>
        <dbReference type="ARBA" id="ARBA00022832"/>
    </source>
</evidence>
<evidence type="ECO:0000256" key="6">
    <source>
        <dbReference type="ARBA" id="ARBA00023027"/>
    </source>
</evidence>
<evidence type="ECO:0000313" key="15">
    <source>
        <dbReference type="Proteomes" id="UP000751190"/>
    </source>
</evidence>
<comment type="similarity">
    <text evidence="3">Belongs to the 3-hydroxyacyl-CoA dehydrogenase family.</text>
</comment>
<dbReference type="InterPro" id="IPR008927">
    <property type="entry name" value="6-PGluconate_DH-like_C_sf"/>
</dbReference>
<organism evidence="14 15">
    <name type="scientific">Diacronema lutheri</name>
    <name type="common">Unicellular marine alga</name>
    <name type="synonym">Monochrysis lutheri</name>
    <dbReference type="NCBI Taxonomy" id="2081491"/>
    <lineage>
        <taxon>Eukaryota</taxon>
        <taxon>Haptista</taxon>
        <taxon>Haptophyta</taxon>
        <taxon>Pavlovophyceae</taxon>
        <taxon>Pavlovales</taxon>
        <taxon>Pavlovaceae</taxon>
        <taxon>Diacronema</taxon>
    </lineage>
</organism>
<dbReference type="Pfam" id="PF00725">
    <property type="entry name" value="3HCDH"/>
    <property type="match status" value="1"/>
</dbReference>
<proteinExistence type="inferred from homology"/>
<evidence type="ECO:0008006" key="16">
    <source>
        <dbReference type="Google" id="ProtNLM"/>
    </source>
</evidence>
<feature type="domain" description="3-hydroxyacyl-CoA dehydrogenase C-terminal" evidence="12">
    <location>
        <begin position="253"/>
        <end position="361"/>
    </location>
</feature>
<evidence type="ECO:0000259" key="12">
    <source>
        <dbReference type="Pfam" id="PF00725"/>
    </source>
</evidence>
<dbReference type="GO" id="GO:0006635">
    <property type="term" value="P:fatty acid beta-oxidation"/>
    <property type="evidence" value="ECO:0007669"/>
    <property type="project" value="TreeGrafter"/>
</dbReference>
<evidence type="ECO:0000256" key="2">
    <source>
        <dbReference type="ARBA" id="ARBA00005005"/>
    </source>
</evidence>
<dbReference type="PANTHER" id="PTHR43561">
    <property type="match status" value="1"/>
</dbReference>
<dbReference type="SUPFAM" id="SSF48179">
    <property type="entry name" value="6-phosphogluconate dehydrogenase C-terminal domain-like"/>
    <property type="match status" value="1"/>
</dbReference>
<comment type="subcellular location">
    <subcellularLocation>
        <location evidence="1">Mitochondrion matrix</location>
    </subcellularLocation>
</comment>
<feature type="binding site" evidence="11">
    <location>
        <position position="185"/>
    </location>
    <ligand>
        <name>CoA</name>
        <dbReference type="ChEBI" id="CHEBI:57287"/>
    </ligand>
</feature>
<evidence type="ECO:0000256" key="10">
    <source>
        <dbReference type="PIRSR" id="PIRSR000105-1"/>
    </source>
</evidence>
<dbReference type="Gene3D" id="3.40.50.720">
    <property type="entry name" value="NAD(P)-binding Rossmann-like Domain"/>
    <property type="match status" value="1"/>
</dbReference>
<dbReference type="PANTHER" id="PTHR43561:SF3">
    <property type="entry name" value="HYDROXYACYL-COENZYME A DEHYDROGENASE, MITOCHONDRIAL"/>
    <property type="match status" value="1"/>
</dbReference>
<evidence type="ECO:0000256" key="1">
    <source>
        <dbReference type="ARBA" id="ARBA00004305"/>
    </source>
</evidence>
<dbReference type="AlphaFoldDB" id="A0A8J5X9K5"/>
<feature type="binding site" evidence="11">
    <location>
        <position position="107"/>
    </location>
    <ligand>
        <name>CoA</name>
        <dbReference type="ChEBI" id="CHEBI:57287"/>
    </ligand>
</feature>
<dbReference type="GO" id="GO:0003857">
    <property type="term" value="F:(3S)-3-hydroxyacyl-CoA dehydrogenase (NAD+) activity"/>
    <property type="evidence" value="ECO:0007669"/>
    <property type="project" value="UniProtKB-EC"/>
</dbReference>
<evidence type="ECO:0000256" key="3">
    <source>
        <dbReference type="ARBA" id="ARBA00009463"/>
    </source>
</evidence>
<comment type="caution">
    <text evidence="14">The sequence shown here is derived from an EMBL/GenBank/DDBJ whole genome shotgun (WGS) entry which is preliminary data.</text>
</comment>
<dbReference type="InterPro" id="IPR006108">
    <property type="entry name" value="3HC_DH_C"/>
</dbReference>
<dbReference type="OMA" id="MAHPMGP"/>
<dbReference type="InterPro" id="IPR036291">
    <property type="entry name" value="NAD(P)-bd_dom_sf"/>
</dbReference>
<evidence type="ECO:0000256" key="11">
    <source>
        <dbReference type="PIRSR" id="PIRSR000105-3"/>
    </source>
</evidence>
<evidence type="ECO:0000313" key="14">
    <source>
        <dbReference type="EMBL" id="KAG8461386.1"/>
    </source>
</evidence>
<feature type="binding site" evidence="11">
    <location>
        <position position="114"/>
    </location>
    <ligand>
        <name>CoA</name>
        <dbReference type="ChEBI" id="CHEBI:57287"/>
    </ligand>
</feature>
<dbReference type="GO" id="GO:0070403">
    <property type="term" value="F:NAD+ binding"/>
    <property type="evidence" value="ECO:0007669"/>
    <property type="project" value="InterPro"/>
</dbReference>
<protein>
    <recommendedName>
        <fullName evidence="16">3-hydroxyacyl-CoA dehydrogenase</fullName>
    </recommendedName>
</protein>
<feature type="site" description="Important for catalytic activity" evidence="10">
    <location>
        <position position="206"/>
    </location>
</feature>
<keyword evidence="5" id="KW-0560">Oxidoreductase</keyword>
<keyword evidence="7" id="KW-0443">Lipid metabolism</keyword>
<gene>
    <name evidence="14" type="ORF">KFE25_010573</name>
</gene>
<evidence type="ECO:0000256" key="9">
    <source>
        <dbReference type="ARBA" id="ARBA00049556"/>
    </source>
</evidence>
<evidence type="ECO:0000259" key="13">
    <source>
        <dbReference type="Pfam" id="PF02737"/>
    </source>
</evidence>
<keyword evidence="6" id="KW-0520">NAD</keyword>
<comment type="pathway">
    <text evidence="2">Lipid metabolism; fatty acid beta-oxidation.</text>
</comment>
<dbReference type="OrthoDB" id="5958943at2759"/>
<dbReference type="InterPro" id="IPR006176">
    <property type="entry name" value="3-OHacyl-CoA_DH_NAD-bd"/>
</dbReference>
<dbReference type="FunFam" id="3.40.50.720:FF:000009">
    <property type="entry name" value="Fatty oxidation complex, alpha subunit"/>
    <property type="match status" value="1"/>
</dbReference>
<dbReference type="InterPro" id="IPR022694">
    <property type="entry name" value="3-OHacyl-CoA_DH"/>
</dbReference>
<keyword evidence="8" id="KW-0496">Mitochondrion</keyword>
<dbReference type="InterPro" id="IPR013328">
    <property type="entry name" value="6PGD_dom2"/>
</dbReference>
<keyword evidence="15" id="KW-1185">Reference proteome</keyword>
<name>A0A8J5X9K5_DIALT</name>
<dbReference type="SUPFAM" id="SSF51735">
    <property type="entry name" value="NAD(P)-binding Rossmann-fold domains"/>
    <property type="match status" value="1"/>
</dbReference>
<evidence type="ECO:0000256" key="7">
    <source>
        <dbReference type="ARBA" id="ARBA00023098"/>
    </source>
</evidence>
<comment type="catalytic activity">
    <reaction evidence="9">
        <text>a (3S)-3-hydroxyacyl-CoA + NAD(+) = a 3-oxoacyl-CoA + NADH + H(+)</text>
        <dbReference type="Rhea" id="RHEA:22432"/>
        <dbReference type="ChEBI" id="CHEBI:15378"/>
        <dbReference type="ChEBI" id="CHEBI:57318"/>
        <dbReference type="ChEBI" id="CHEBI:57540"/>
        <dbReference type="ChEBI" id="CHEBI:57945"/>
        <dbReference type="ChEBI" id="CHEBI:90726"/>
        <dbReference type="EC" id="1.1.1.35"/>
    </reaction>
</comment>
<reference evidence="14" key="1">
    <citation type="submission" date="2021-05" db="EMBL/GenBank/DDBJ databases">
        <title>The genome of the haptophyte Pavlova lutheri (Diacronema luteri, Pavlovales) - a model for lipid biosynthesis in eukaryotic algae.</title>
        <authorList>
            <person name="Hulatt C.J."/>
            <person name="Posewitz M.C."/>
        </authorList>
    </citation>
    <scope>NUCLEOTIDE SEQUENCE</scope>
    <source>
        <strain evidence="14">NIVA-4/92</strain>
    </source>
</reference>
<keyword evidence="4" id="KW-0276">Fatty acid metabolism</keyword>
<dbReference type="Gene3D" id="1.10.1040.10">
    <property type="entry name" value="N-(1-d-carboxylethyl)-l-norvaline Dehydrogenase, domain 2"/>
    <property type="match status" value="1"/>
</dbReference>
<dbReference type="PIRSF" id="PIRSF000105">
    <property type="entry name" value="HCDH"/>
    <property type="match status" value="1"/>
</dbReference>
<feature type="domain" description="3-hydroxyacyl-CoA dehydrogenase NAD binding" evidence="13">
    <location>
        <begin position="63"/>
        <end position="251"/>
    </location>
</feature>
<dbReference type="EMBL" id="JAGTXO010000026">
    <property type="protein sequence ID" value="KAG8461386.1"/>
    <property type="molecule type" value="Genomic_DNA"/>
</dbReference>
<dbReference type="GO" id="GO:0005759">
    <property type="term" value="C:mitochondrial matrix"/>
    <property type="evidence" value="ECO:0007669"/>
    <property type="project" value="UniProtKB-SubCell"/>
</dbReference>
<dbReference type="InterPro" id="IPR052242">
    <property type="entry name" value="Mito_3-hydroxyacyl-CoA_DH"/>
</dbReference>
<dbReference type="Proteomes" id="UP000751190">
    <property type="component" value="Unassembled WGS sequence"/>
</dbReference>
<evidence type="ECO:0000256" key="5">
    <source>
        <dbReference type="ARBA" id="ARBA00023002"/>
    </source>
</evidence>
<accession>A0A8J5X9K5</accession>
<sequence length="371" mass="39091">MLLRSASSARRFGTGGADGVRTVGVGGVEIVGYGIARAAAQRFGPCVGTTRRFGTAVVDDVRTVGVVGLGLMGHGIAQAAAQAGMKVVGVEREQAALELGKNRIDASVTRMLAKRVAKGTLTQEGAEAEAARTLANLSYDTRIEAVHDCDLIVEAIVEDMRIKVPFWKQLGALCKPSAIFGSNTSSLPITAQAEASGRPAQMVGLHFFNPVQLMKLVEVIKTAHTEPAVFETAKAWAARLPDKVVVSAKDTPGFIVNRLLVPAIAQALAMVDRGDASIVDIDIAMKLGAGHPMGPVLLADYVRSMATRWPRGVGLDTTRAILAGWVAAYPNEPAFFVPACLEAKVAAGQLGRKTGRGFYHWDGDKPLGVAQ</sequence>
<dbReference type="Pfam" id="PF02737">
    <property type="entry name" value="3HCDH_N"/>
    <property type="match status" value="1"/>
</dbReference>